<name>A0ABD0J0N3_9CAEN</name>
<keyword evidence="1" id="KW-0472">Membrane</keyword>
<gene>
    <name evidence="2" type="ORF">BaRGS_00040546</name>
</gene>
<keyword evidence="1" id="KW-0812">Transmembrane</keyword>
<protein>
    <recommendedName>
        <fullName evidence="4">Sushi domain-containing protein</fullName>
    </recommendedName>
</protein>
<evidence type="ECO:0008006" key="4">
    <source>
        <dbReference type="Google" id="ProtNLM"/>
    </source>
</evidence>
<accession>A0ABD0J0N3</accession>
<keyword evidence="1" id="KW-1133">Transmembrane helix</keyword>
<proteinExistence type="predicted"/>
<evidence type="ECO:0000313" key="3">
    <source>
        <dbReference type="Proteomes" id="UP001519460"/>
    </source>
</evidence>
<comment type="caution">
    <text evidence="2">The sequence shown here is derived from an EMBL/GenBank/DDBJ whole genome shotgun (WGS) entry which is preliminary data.</text>
</comment>
<sequence>MSLSSPDKVSNEFTFAGQECPALSTSTFELSTANKTVGSSVNVSCVHFGHRVVGDRFLTCNRTWEFTTHEKVVFGTAVAGVAFIILILIITAITCCCCRRRDREEKMYNDLMYGDNPGFTTAPGDTGPGIYPDAYFAYQDMSEKQNDLNGAAGTLDRPWLGYIPRPKVAEGKYYH</sequence>
<organism evidence="2 3">
    <name type="scientific">Batillaria attramentaria</name>
    <dbReference type="NCBI Taxonomy" id="370345"/>
    <lineage>
        <taxon>Eukaryota</taxon>
        <taxon>Metazoa</taxon>
        <taxon>Spiralia</taxon>
        <taxon>Lophotrochozoa</taxon>
        <taxon>Mollusca</taxon>
        <taxon>Gastropoda</taxon>
        <taxon>Caenogastropoda</taxon>
        <taxon>Sorbeoconcha</taxon>
        <taxon>Cerithioidea</taxon>
        <taxon>Batillariidae</taxon>
        <taxon>Batillaria</taxon>
    </lineage>
</organism>
<evidence type="ECO:0000256" key="1">
    <source>
        <dbReference type="SAM" id="Phobius"/>
    </source>
</evidence>
<evidence type="ECO:0000313" key="2">
    <source>
        <dbReference type="EMBL" id="KAK7441972.1"/>
    </source>
</evidence>
<feature type="transmembrane region" description="Helical" evidence="1">
    <location>
        <begin position="72"/>
        <end position="98"/>
    </location>
</feature>
<keyword evidence="3" id="KW-1185">Reference proteome</keyword>
<dbReference type="AlphaFoldDB" id="A0ABD0J0N3"/>
<dbReference type="Proteomes" id="UP001519460">
    <property type="component" value="Unassembled WGS sequence"/>
</dbReference>
<reference evidence="2 3" key="1">
    <citation type="journal article" date="2023" name="Sci. Data">
        <title>Genome assembly of the Korean intertidal mud-creeper Batillaria attramentaria.</title>
        <authorList>
            <person name="Patra A.K."/>
            <person name="Ho P.T."/>
            <person name="Jun S."/>
            <person name="Lee S.J."/>
            <person name="Kim Y."/>
            <person name="Won Y.J."/>
        </authorList>
    </citation>
    <scope>NUCLEOTIDE SEQUENCE [LARGE SCALE GENOMIC DNA]</scope>
    <source>
        <strain evidence="2">Wonlab-2016</strain>
    </source>
</reference>
<dbReference type="EMBL" id="JACVVK020000841">
    <property type="protein sequence ID" value="KAK7441972.1"/>
    <property type="molecule type" value="Genomic_DNA"/>
</dbReference>